<dbReference type="Gene3D" id="2.170.130.10">
    <property type="entry name" value="TonB-dependent receptor, plug domain"/>
    <property type="match status" value="1"/>
</dbReference>
<comment type="similarity">
    <text evidence="4">Belongs to the TonB-dependent receptor family.</text>
</comment>
<name>K6YJ91_9ALTE</name>
<dbReference type="GO" id="GO:0009279">
    <property type="term" value="C:cell outer membrane"/>
    <property type="evidence" value="ECO:0007669"/>
    <property type="project" value="UniProtKB-SubCell"/>
</dbReference>
<sequence length="1088" mass="119701">MSNKFKRKRLVIAISAAISCSLSASIAAQDATAESQNADDNIEVIEVSGMRQSIQSAQILKQYADTVKDVITASDIGALPDRSVTEALQRVPGVTIERFAASDDPKHYADEGTSVLVRGLDRVRSEVNGRDSFSANPYGGLSYEDFPAELLGAVEVVKNQTADLISGGIAGTVNLITRKPFDTDERLFAVSAQANYADYREETTPSFSALFSDNWDTDSGKFGVLVAASDSEFKTRGDGFGLGNFHSRGPVDVFSYDEWGTASPGVSAGQYSNPCIPGAADWRACGAGFEDTVQFSAEDAAAYVPAFEGEALEGQPDGVTYYSPASYSLSTAENDRSRTGFTAALQWQSVDEKITATLEHINSKASLEWREYILTPADQGFQPWMANALQWFDEADEGRPLTVDGNGFLTSGVGRGSSPDVPLQFRSRFNFNESTVKDTALNVKFTPTDRITVEVDYQTIDSEQIVHNNSITSRINGNQTGENAPFFLDLRGSTPSIEFLSPNVSNPPDVEADTNPILRMSNGMQQEEYNEASADTFQLDVEYKLDGAFTGIKTGLYYSDKELIVRNTEYEGWQALGTPWNAQASYNASPQVVPELFDSISFADHFNGETLSGDYNSFLFPKMELAENYEQTLRDGCGTWSALGNAMDGSGRCAVSYADSNNSVFGHFAPRHISSSNTERTEFYVRADFDVEMSDILVKGNFGLRYVNYQLESTGGISLPPTSRRGTDETGSLYQVMQNQYPSIFGLASGDFVTSTVDGTDYSTVLPSLNLSFGITDEFIVRFGASKGLYYPSLVDSANKMVVSLDYQEILQDPSEDKDEATNPTVDLQNIEISANARNAFLEPEESVNLDLTAEWYFADVGSLTVGLFHKKLSNIIRNKQFSTEVEVAGSSFPVSAYGPDNTGDGTISGMEFSYTQFFDMLPGVWSGLGMQFNYTYIDQDGLEDSNTNPTQEIRYNGSGVPITDNRNSFRQFTGLPLQGYSDQNLNIVGMYEKDDISFRLAYTWRSEYLLTLRESEEFVPAYSKDQGMMDASFFYNINENVKVGLQVSNLLGTDTETQYQQNQQGVKTDAFSFTTDRRYALTVRATF</sequence>
<dbReference type="SUPFAM" id="SSF56935">
    <property type="entry name" value="Porins"/>
    <property type="match status" value="1"/>
</dbReference>
<dbReference type="OrthoDB" id="8727862at2"/>
<evidence type="ECO:0000256" key="2">
    <source>
        <dbReference type="ARBA" id="ARBA00023136"/>
    </source>
</evidence>
<dbReference type="InterPro" id="IPR036942">
    <property type="entry name" value="Beta-barrel_TonB_sf"/>
</dbReference>
<evidence type="ECO:0000259" key="7">
    <source>
        <dbReference type="Pfam" id="PF07715"/>
    </source>
</evidence>
<evidence type="ECO:0000256" key="4">
    <source>
        <dbReference type="RuleBase" id="RU003357"/>
    </source>
</evidence>
<proteinExistence type="inferred from homology"/>
<evidence type="ECO:0000256" key="3">
    <source>
        <dbReference type="ARBA" id="ARBA00023237"/>
    </source>
</evidence>
<feature type="chain" id="PRO_5003897518" evidence="5">
    <location>
        <begin position="25"/>
        <end position="1088"/>
    </location>
</feature>
<feature type="domain" description="TonB-dependent receptor-like beta-barrel" evidence="6">
    <location>
        <begin position="504"/>
        <end position="1051"/>
    </location>
</feature>
<gene>
    <name evidence="8" type="ORF">GARC_1262</name>
</gene>
<dbReference type="PANTHER" id="PTHR40980:SF3">
    <property type="entry name" value="TONB-DEPENDENT RECEPTOR-LIKE BETA-BARREL DOMAIN-CONTAINING PROTEIN"/>
    <property type="match status" value="1"/>
</dbReference>
<dbReference type="EMBL" id="BAEO01000015">
    <property type="protein sequence ID" value="GAC18242.1"/>
    <property type="molecule type" value="Genomic_DNA"/>
</dbReference>
<dbReference type="AlphaFoldDB" id="K6YJ91"/>
<keyword evidence="8" id="KW-0675">Receptor</keyword>
<dbReference type="Proteomes" id="UP000006327">
    <property type="component" value="Unassembled WGS sequence"/>
</dbReference>
<dbReference type="RefSeq" id="WP_007617890.1">
    <property type="nucleotide sequence ID" value="NZ_BAEO01000015.1"/>
</dbReference>
<keyword evidence="4" id="KW-0798">TonB box</keyword>
<dbReference type="eggNOG" id="COG1629">
    <property type="taxonomic scope" value="Bacteria"/>
</dbReference>
<feature type="domain" description="TonB-dependent receptor plug" evidence="7">
    <location>
        <begin position="68"/>
        <end position="172"/>
    </location>
</feature>
<feature type="signal peptide" evidence="5">
    <location>
        <begin position="1"/>
        <end position="24"/>
    </location>
</feature>
<evidence type="ECO:0000256" key="1">
    <source>
        <dbReference type="ARBA" id="ARBA00004442"/>
    </source>
</evidence>
<organism evidence="8 9">
    <name type="scientific">Paraglaciecola arctica BSs20135</name>
    <dbReference type="NCBI Taxonomy" id="493475"/>
    <lineage>
        <taxon>Bacteria</taxon>
        <taxon>Pseudomonadati</taxon>
        <taxon>Pseudomonadota</taxon>
        <taxon>Gammaproteobacteria</taxon>
        <taxon>Alteromonadales</taxon>
        <taxon>Alteromonadaceae</taxon>
        <taxon>Paraglaciecola</taxon>
    </lineage>
</organism>
<dbReference type="PANTHER" id="PTHR40980">
    <property type="entry name" value="PLUG DOMAIN-CONTAINING PROTEIN"/>
    <property type="match status" value="1"/>
</dbReference>
<dbReference type="InterPro" id="IPR012910">
    <property type="entry name" value="Plug_dom"/>
</dbReference>
<dbReference type="eggNOG" id="COG4771">
    <property type="taxonomic scope" value="Bacteria"/>
</dbReference>
<reference evidence="8 9" key="1">
    <citation type="journal article" date="2017" name="Antonie Van Leeuwenhoek">
        <title>Rhizobium rhizosphaerae sp. nov., a novel species isolated from rice rhizosphere.</title>
        <authorList>
            <person name="Zhao J.J."/>
            <person name="Zhang J."/>
            <person name="Zhang R.J."/>
            <person name="Zhang C.W."/>
            <person name="Yin H.Q."/>
            <person name="Zhang X.X."/>
        </authorList>
    </citation>
    <scope>NUCLEOTIDE SEQUENCE [LARGE SCALE GENOMIC DNA]</scope>
    <source>
        <strain evidence="8 9">BSs20135</strain>
    </source>
</reference>
<dbReference type="InterPro" id="IPR010104">
    <property type="entry name" value="TonB_rcpt_bac"/>
</dbReference>
<evidence type="ECO:0000259" key="6">
    <source>
        <dbReference type="Pfam" id="PF00593"/>
    </source>
</evidence>
<comment type="subcellular location">
    <subcellularLocation>
        <location evidence="1 4">Cell outer membrane</location>
    </subcellularLocation>
</comment>
<protein>
    <submittedName>
        <fullName evidence="8">TonB-dependent receptor</fullName>
    </submittedName>
</protein>
<dbReference type="InterPro" id="IPR037066">
    <property type="entry name" value="Plug_dom_sf"/>
</dbReference>
<keyword evidence="3" id="KW-0998">Cell outer membrane</keyword>
<dbReference type="Pfam" id="PF07715">
    <property type="entry name" value="Plug"/>
    <property type="match status" value="1"/>
</dbReference>
<dbReference type="InterPro" id="IPR000531">
    <property type="entry name" value="Beta-barrel_TonB"/>
</dbReference>
<accession>K6YJ91</accession>
<keyword evidence="5" id="KW-0732">Signal</keyword>
<evidence type="ECO:0000256" key="5">
    <source>
        <dbReference type="SAM" id="SignalP"/>
    </source>
</evidence>
<keyword evidence="9" id="KW-1185">Reference proteome</keyword>
<dbReference type="STRING" id="493475.GARC_1262"/>
<keyword evidence="2 4" id="KW-0472">Membrane</keyword>
<dbReference type="Gene3D" id="2.40.170.20">
    <property type="entry name" value="TonB-dependent receptor, beta-barrel domain"/>
    <property type="match status" value="1"/>
</dbReference>
<dbReference type="NCBIfam" id="TIGR01782">
    <property type="entry name" value="TonB-Xanth-Caul"/>
    <property type="match status" value="1"/>
</dbReference>
<comment type="caution">
    <text evidence="8">The sequence shown here is derived from an EMBL/GenBank/DDBJ whole genome shotgun (WGS) entry which is preliminary data.</text>
</comment>
<dbReference type="Pfam" id="PF00593">
    <property type="entry name" value="TonB_dep_Rec_b-barrel"/>
    <property type="match status" value="1"/>
</dbReference>
<dbReference type="PROSITE" id="PS51257">
    <property type="entry name" value="PROKAR_LIPOPROTEIN"/>
    <property type="match status" value="1"/>
</dbReference>
<evidence type="ECO:0000313" key="8">
    <source>
        <dbReference type="EMBL" id="GAC18242.1"/>
    </source>
</evidence>
<evidence type="ECO:0000313" key="9">
    <source>
        <dbReference type="Proteomes" id="UP000006327"/>
    </source>
</evidence>